<sequence length="395" mass="43348">MQLASYFTVKDYADPYVADYISPARMHLFQANAEEAEPLATTNNEQHDRDHRVRGRVTQAIHAECAVLQSRLQQTAVRYLASAIDRAEYADVAAHKCPYTMWQALAASASGSPGGQFRQALTVQYDGTQAVDLFLRSLEAAVGRWLRFLQPHSPTNAATVWAKVEDQIRCSFLAHALTPPLADQVLAWWRNDGREYEDLRARLIAHLAVATKPNCHYCHSKKHADEACYHLSNALRDGIVREGYTLPEGQTAPGRASLLCESSRRFCTYCQSTKHRDAQCTKLADDTRDGCVRGGYQSPPVASAAAGTIPPTSSPPLVSKRPLTAKAAKTVKRVRTDSARCDDANDADTDDSDDVVILSPPPKRTRGGAAAAPLDYDSQETTTDDEVAPLRRPAV</sequence>
<organism evidence="2 3">
    <name type="scientific">Achlya hypogyna</name>
    <name type="common">Oomycete</name>
    <name type="synonym">Protoachlya hypogyna</name>
    <dbReference type="NCBI Taxonomy" id="1202772"/>
    <lineage>
        <taxon>Eukaryota</taxon>
        <taxon>Sar</taxon>
        <taxon>Stramenopiles</taxon>
        <taxon>Oomycota</taxon>
        <taxon>Saprolegniomycetes</taxon>
        <taxon>Saprolegniales</taxon>
        <taxon>Achlyaceae</taxon>
        <taxon>Achlya</taxon>
    </lineage>
</organism>
<evidence type="ECO:0000313" key="2">
    <source>
        <dbReference type="EMBL" id="OQR98258.1"/>
    </source>
</evidence>
<dbReference type="Proteomes" id="UP000243579">
    <property type="component" value="Unassembled WGS sequence"/>
</dbReference>
<dbReference type="EMBL" id="JNBR01000088">
    <property type="protein sequence ID" value="OQR98258.1"/>
    <property type="molecule type" value="Genomic_DNA"/>
</dbReference>
<feature type="region of interest" description="Disordered" evidence="1">
    <location>
        <begin position="338"/>
        <end position="395"/>
    </location>
</feature>
<dbReference type="AlphaFoldDB" id="A0A1V9ZJU9"/>
<evidence type="ECO:0000256" key="1">
    <source>
        <dbReference type="SAM" id="MobiDB-lite"/>
    </source>
</evidence>
<reference evidence="2 3" key="1">
    <citation type="journal article" date="2014" name="Genome Biol. Evol.">
        <title>The secreted proteins of Achlya hypogyna and Thraustotheca clavata identify the ancestral oomycete secretome and reveal gene acquisitions by horizontal gene transfer.</title>
        <authorList>
            <person name="Misner I."/>
            <person name="Blouin N."/>
            <person name="Leonard G."/>
            <person name="Richards T.A."/>
            <person name="Lane C.E."/>
        </authorList>
    </citation>
    <scope>NUCLEOTIDE SEQUENCE [LARGE SCALE GENOMIC DNA]</scope>
    <source>
        <strain evidence="2 3">ATCC 48635</strain>
    </source>
</reference>
<comment type="caution">
    <text evidence="2">The sequence shown here is derived from an EMBL/GenBank/DDBJ whole genome shotgun (WGS) entry which is preliminary data.</text>
</comment>
<feature type="compositionally biased region" description="Acidic residues" evidence="1">
    <location>
        <begin position="344"/>
        <end position="354"/>
    </location>
</feature>
<accession>A0A1V9ZJU9</accession>
<gene>
    <name evidence="2" type="ORF">ACHHYP_08947</name>
</gene>
<protein>
    <submittedName>
        <fullName evidence="2">Uncharacterized protein</fullName>
    </submittedName>
</protein>
<evidence type="ECO:0000313" key="3">
    <source>
        <dbReference type="Proteomes" id="UP000243579"/>
    </source>
</evidence>
<feature type="region of interest" description="Disordered" evidence="1">
    <location>
        <begin position="301"/>
        <end position="321"/>
    </location>
</feature>
<name>A0A1V9ZJU9_ACHHY</name>
<keyword evidence="3" id="KW-1185">Reference proteome</keyword>
<proteinExistence type="predicted"/>